<dbReference type="Pfam" id="PF02926">
    <property type="entry name" value="THUMP"/>
    <property type="match status" value="1"/>
</dbReference>
<comment type="catalytic activity">
    <reaction evidence="9">
        <text>[ThiS sulfur-carrier protein]-C-terminal Gly-Gly-AMP + S-sulfanyl-L-cysteinyl-[cysteine desulfurase] + AH2 = [ThiS sulfur-carrier protein]-C-terminal-Gly-aminoethanethioate + L-cysteinyl-[cysteine desulfurase] + A + AMP + 2 H(+)</text>
        <dbReference type="Rhea" id="RHEA:43340"/>
        <dbReference type="Rhea" id="RHEA-COMP:12157"/>
        <dbReference type="Rhea" id="RHEA-COMP:12158"/>
        <dbReference type="Rhea" id="RHEA-COMP:12910"/>
        <dbReference type="Rhea" id="RHEA-COMP:19908"/>
        <dbReference type="ChEBI" id="CHEBI:13193"/>
        <dbReference type="ChEBI" id="CHEBI:15378"/>
        <dbReference type="ChEBI" id="CHEBI:17499"/>
        <dbReference type="ChEBI" id="CHEBI:29950"/>
        <dbReference type="ChEBI" id="CHEBI:61963"/>
        <dbReference type="ChEBI" id="CHEBI:90618"/>
        <dbReference type="ChEBI" id="CHEBI:232372"/>
        <dbReference type="ChEBI" id="CHEBI:456215"/>
    </reaction>
</comment>
<dbReference type="Pfam" id="PF22025">
    <property type="entry name" value="ThiI_fer"/>
    <property type="match status" value="1"/>
</dbReference>
<dbReference type="SUPFAM" id="SSF143437">
    <property type="entry name" value="THUMP domain-like"/>
    <property type="match status" value="1"/>
</dbReference>
<organism evidence="12 13">
    <name type="scientific">Paenibacillus profundus</name>
    <dbReference type="NCBI Taxonomy" id="1173085"/>
    <lineage>
        <taxon>Bacteria</taxon>
        <taxon>Bacillati</taxon>
        <taxon>Bacillota</taxon>
        <taxon>Bacilli</taxon>
        <taxon>Bacillales</taxon>
        <taxon>Paenibacillaceae</taxon>
        <taxon>Paenibacillus</taxon>
    </lineage>
</organism>
<dbReference type="Proteomes" id="UP001199916">
    <property type="component" value="Unassembled WGS sequence"/>
</dbReference>
<comment type="function">
    <text evidence="9">Catalyzes the ATP-dependent transfer of a sulfur to tRNA to produce 4-thiouridine in position 8 of tRNAs, which functions as a near-UV photosensor. Also catalyzes the transfer of sulfur to the sulfur carrier protein ThiS, forming ThiS-thiocarboxylate. This is a step in the synthesis of thiazole, in the thiamine biosynthesis pathway. The sulfur is donated as persulfide by IscS.</text>
</comment>
<dbReference type="CDD" id="cd01712">
    <property type="entry name" value="PPase_ThiI"/>
    <property type="match status" value="1"/>
</dbReference>
<proteinExistence type="inferred from homology"/>
<evidence type="ECO:0000256" key="8">
    <source>
        <dbReference type="ARBA" id="ARBA00022977"/>
    </source>
</evidence>
<dbReference type="SUPFAM" id="SSF52402">
    <property type="entry name" value="Adenine nucleotide alpha hydrolases-like"/>
    <property type="match status" value="1"/>
</dbReference>
<dbReference type="PANTHER" id="PTHR43209">
    <property type="entry name" value="TRNA SULFURTRANSFERASE"/>
    <property type="match status" value="1"/>
</dbReference>
<keyword evidence="7 9" id="KW-0694">RNA-binding</keyword>
<evidence type="ECO:0000256" key="10">
    <source>
        <dbReference type="SAM" id="MobiDB-lite"/>
    </source>
</evidence>
<feature type="domain" description="THUMP" evidence="11">
    <location>
        <begin position="60"/>
        <end position="166"/>
    </location>
</feature>
<keyword evidence="6 9" id="KW-0067">ATP-binding</keyword>
<evidence type="ECO:0000313" key="13">
    <source>
        <dbReference type="Proteomes" id="UP001199916"/>
    </source>
</evidence>
<keyword evidence="5 9" id="KW-0547">Nucleotide-binding</keyword>
<dbReference type="PANTHER" id="PTHR43209:SF1">
    <property type="entry name" value="TRNA SULFURTRANSFERASE"/>
    <property type="match status" value="1"/>
</dbReference>
<dbReference type="GO" id="GO:0140741">
    <property type="term" value="F:tRNA-uracil-4 sulfurtransferase activity"/>
    <property type="evidence" value="ECO:0007669"/>
    <property type="project" value="UniProtKB-EC"/>
</dbReference>
<evidence type="ECO:0000259" key="11">
    <source>
        <dbReference type="PROSITE" id="PS51165"/>
    </source>
</evidence>
<keyword evidence="8 9" id="KW-0784">Thiamine biosynthesis</keyword>
<dbReference type="Gene3D" id="3.30.2130.30">
    <property type="match status" value="1"/>
</dbReference>
<comment type="similarity">
    <text evidence="9">Belongs to the ThiI family.</text>
</comment>
<evidence type="ECO:0000256" key="3">
    <source>
        <dbReference type="ARBA" id="ARBA00022555"/>
    </source>
</evidence>
<feature type="region of interest" description="Disordered" evidence="10">
    <location>
        <begin position="407"/>
        <end position="433"/>
    </location>
</feature>
<dbReference type="InterPro" id="IPR004114">
    <property type="entry name" value="THUMP_dom"/>
</dbReference>
<dbReference type="PROSITE" id="PS51165">
    <property type="entry name" value="THUMP"/>
    <property type="match status" value="1"/>
</dbReference>
<sequence>MDYDMILLRYGEIAIKGKNRSRFEKAAYHHVKAVLAPFPRTNIIKEYGRLYVELNGEPFQDVIDVLKHIFGIVSLSPVKRAPSELEPIIETAKKLMQEMNPGPDTKFKVNARRAWKAFPHGSQDLQHLVGAPVLREFPQLKVDVHQPEIELRVEVREGSTYLFSEVIKAAGGFPLSSNGKAMLLLSGGIDSPVAGYQALRKGLEVEAIHFHSYPFTSERAKQKVLDLAQVLANYAGRIRVHLVPFTDIQTRLHQSGHENLLITLMRRAMLRISTQLAEERKAMAIVTGDSLGQVASQTLGSMNVIGRVSDLPLLRPLVAMDKEQIIRYAEQIGTYDLSILPYEDCCTLFVPKSPATNPNLNVVERVEQSIPELEQLIAAAVEGTEAIILRAGGHPDDAIVINANKGKTEHKEQQEINHNSDVPGADSTHGDWF</sequence>
<feature type="binding site" evidence="9">
    <location>
        <begin position="184"/>
        <end position="185"/>
    </location>
    <ligand>
        <name>ATP</name>
        <dbReference type="ChEBI" id="CHEBI:30616"/>
    </ligand>
</feature>
<protein>
    <recommendedName>
        <fullName evidence="9">Probable tRNA sulfurtransferase</fullName>
        <ecNumber evidence="9">2.8.1.4</ecNumber>
    </recommendedName>
    <alternativeName>
        <fullName evidence="9">Sulfur carrier protein ThiS sulfurtransferase</fullName>
    </alternativeName>
    <alternativeName>
        <fullName evidence="9">Thiamine biosynthesis protein ThiI</fullName>
    </alternativeName>
    <alternativeName>
        <fullName evidence="9">tRNA 4-thiouridine synthase</fullName>
    </alternativeName>
</protein>
<dbReference type="InterPro" id="IPR050102">
    <property type="entry name" value="tRNA_sulfurtransferase_ThiI"/>
</dbReference>
<comment type="catalytic activity">
    <reaction evidence="9">
        <text>[ThiI sulfur-carrier protein]-S-sulfanyl-L-cysteine + a uridine in tRNA + 2 reduced [2Fe-2S]-[ferredoxin] + ATP + H(+) = [ThiI sulfur-carrier protein]-L-cysteine + a 4-thiouridine in tRNA + 2 oxidized [2Fe-2S]-[ferredoxin] + AMP + diphosphate</text>
        <dbReference type="Rhea" id="RHEA:24176"/>
        <dbReference type="Rhea" id="RHEA-COMP:10000"/>
        <dbReference type="Rhea" id="RHEA-COMP:10001"/>
        <dbReference type="Rhea" id="RHEA-COMP:13337"/>
        <dbReference type="Rhea" id="RHEA-COMP:13338"/>
        <dbReference type="Rhea" id="RHEA-COMP:13339"/>
        <dbReference type="Rhea" id="RHEA-COMP:13340"/>
        <dbReference type="ChEBI" id="CHEBI:15378"/>
        <dbReference type="ChEBI" id="CHEBI:29950"/>
        <dbReference type="ChEBI" id="CHEBI:30616"/>
        <dbReference type="ChEBI" id="CHEBI:33019"/>
        <dbReference type="ChEBI" id="CHEBI:33737"/>
        <dbReference type="ChEBI" id="CHEBI:33738"/>
        <dbReference type="ChEBI" id="CHEBI:61963"/>
        <dbReference type="ChEBI" id="CHEBI:65315"/>
        <dbReference type="ChEBI" id="CHEBI:136798"/>
        <dbReference type="ChEBI" id="CHEBI:456215"/>
        <dbReference type="EC" id="2.8.1.4"/>
    </reaction>
</comment>
<feature type="binding site" evidence="9">
    <location>
        <position position="288"/>
    </location>
    <ligand>
        <name>ATP</name>
        <dbReference type="ChEBI" id="CHEBI:30616"/>
    </ligand>
</feature>
<dbReference type="Gene3D" id="3.40.50.620">
    <property type="entry name" value="HUPs"/>
    <property type="match status" value="1"/>
</dbReference>
<feature type="binding site" evidence="9">
    <location>
        <position position="297"/>
    </location>
    <ligand>
        <name>ATP</name>
        <dbReference type="ChEBI" id="CHEBI:30616"/>
    </ligand>
</feature>
<keyword evidence="4 9" id="KW-0808">Transferase</keyword>
<dbReference type="InterPro" id="IPR054173">
    <property type="entry name" value="ThiI_fer"/>
</dbReference>
<dbReference type="RefSeq" id="WP_019422474.1">
    <property type="nucleotide sequence ID" value="NZ_JAJNBZ010000001.1"/>
</dbReference>
<comment type="subcellular location">
    <subcellularLocation>
        <location evidence="1 9">Cytoplasm</location>
    </subcellularLocation>
</comment>
<dbReference type="InterPro" id="IPR003720">
    <property type="entry name" value="tRNA_STrfase"/>
</dbReference>
<reference evidence="12 13" key="1">
    <citation type="submission" date="2021-11" db="EMBL/GenBank/DDBJ databases">
        <title>Draft genome sequence of Paenibacillus profundus YoMME, a new Gram-positive bacteria with exoelectrogenic properties.</title>
        <authorList>
            <person name="Hubenova Y."/>
            <person name="Hubenova E."/>
            <person name="Manasiev Y."/>
            <person name="Peykov S."/>
            <person name="Mitov M."/>
        </authorList>
    </citation>
    <scope>NUCLEOTIDE SEQUENCE [LARGE SCALE GENOMIC DNA]</scope>
    <source>
        <strain evidence="12 13">YoMME</strain>
    </source>
</reference>
<keyword evidence="13" id="KW-1185">Reference proteome</keyword>
<dbReference type="InterPro" id="IPR014729">
    <property type="entry name" value="Rossmann-like_a/b/a_fold"/>
</dbReference>
<evidence type="ECO:0000256" key="2">
    <source>
        <dbReference type="ARBA" id="ARBA00022490"/>
    </source>
</evidence>
<dbReference type="Pfam" id="PF02568">
    <property type="entry name" value="ThiI"/>
    <property type="match status" value="1"/>
</dbReference>
<name>A0ABS8Y8Z1_9BACL</name>
<evidence type="ECO:0000256" key="7">
    <source>
        <dbReference type="ARBA" id="ARBA00022884"/>
    </source>
</evidence>
<evidence type="ECO:0000313" key="12">
    <source>
        <dbReference type="EMBL" id="MCE5167806.1"/>
    </source>
</evidence>
<dbReference type="SMART" id="SM00981">
    <property type="entry name" value="THUMP"/>
    <property type="match status" value="1"/>
</dbReference>
<evidence type="ECO:0000256" key="1">
    <source>
        <dbReference type="ARBA" id="ARBA00004496"/>
    </source>
</evidence>
<keyword evidence="2 9" id="KW-0963">Cytoplasm</keyword>
<dbReference type="CDD" id="cd11716">
    <property type="entry name" value="THUMP_ThiI"/>
    <property type="match status" value="1"/>
</dbReference>
<evidence type="ECO:0000256" key="6">
    <source>
        <dbReference type="ARBA" id="ARBA00022840"/>
    </source>
</evidence>
<dbReference type="InterPro" id="IPR049961">
    <property type="entry name" value="ThiI_N"/>
</dbReference>
<dbReference type="EC" id="2.8.1.4" evidence="9"/>
<comment type="caution">
    <text evidence="12">The sequence shown here is derived from an EMBL/GenBank/DDBJ whole genome shotgun (WGS) entry which is preliminary data.</text>
</comment>
<evidence type="ECO:0000256" key="9">
    <source>
        <dbReference type="HAMAP-Rule" id="MF_00021"/>
    </source>
</evidence>
<dbReference type="InterPro" id="IPR020536">
    <property type="entry name" value="ThiI_AANH"/>
</dbReference>
<dbReference type="InterPro" id="IPR049962">
    <property type="entry name" value="THUMP_ThiI"/>
</dbReference>
<feature type="binding site" evidence="9">
    <location>
        <begin position="209"/>
        <end position="210"/>
    </location>
    <ligand>
        <name>ATP</name>
        <dbReference type="ChEBI" id="CHEBI:30616"/>
    </ligand>
</feature>
<gene>
    <name evidence="9 12" type="primary">thiI</name>
    <name evidence="12" type="ORF">LQV63_00540</name>
</gene>
<comment type="pathway">
    <text evidence="9">Cofactor biosynthesis; thiamine diphosphate biosynthesis.</text>
</comment>
<accession>A0ABS8Y8Z1</accession>
<feature type="binding site" evidence="9">
    <location>
        <position position="266"/>
    </location>
    <ligand>
        <name>ATP</name>
        <dbReference type="ChEBI" id="CHEBI:30616"/>
    </ligand>
</feature>
<evidence type="ECO:0000256" key="4">
    <source>
        <dbReference type="ARBA" id="ARBA00022679"/>
    </source>
</evidence>
<dbReference type="HAMAP" id="MF_00021">
    <property type="entry name" value="ThiI"/>
    <property type="match status" value="1"/>
</dbReference>
<evidence type="ECO:0000256" key="5">
    <source>
        <dbReference type="ARBA" id="ARBA00022741"/>
    </source>
</evidence>
<dbReference type="EMBL" id="JAJNBZ010000001">
    <property type="protein sequence ID" value="MCE5167806.1"/>
    <property type="molecule type" value="Genomic_DNA"/>
</dbReference>
<dbReference type="NCBIfam" id="TIGR00342">
    <property type="entry name" value="tRNA uracil 4-sulfurtransferase ThiI"/>
    <property type="match status" value="1"/>
</dbReference>
<keyword evidence="3 9" id="KW-0820">tRNA-binding</keyword>